<dbReference type="Pfam" id="PF19317">
    <property type="entry name" value="Gag_p24_C"/>
    <property type="match status" value="1"/>
</dbReference>
<dbReference type="PANTHER" id="PTHR40389:SF3">
    <property type="entry name" value="IGE-BINDING PROTEIN"/>
    <property type="match status" value="1"/>
</dbReference>
<dbReference type="GO" id="GO:0016032">
    <property type="term" value="P:viral process"/>
    <property type="evidence" value="ECO:0007669"/>
    <property type="project" value="InterPro"/>
</dbReference>
<dbReference type="OrthoDB" id="5599163at2759"/>
<dbReference type="SUPFAM" id="SSF47943">
    <property type="entry name" value="Retrovirus capsid protein, N-terminal core domain"/>
    <property type="match status" value="1"/>
</dbReference>
<dbReference type="InterPro" id="IPR045345">
    <property type="entry name" value="Gag_p24_C"/>
</dbReference>
<organism evidence="3 4">
    <name type="scientific">Zosterops borbonicus</name>
    <dbReference type="NCBI Taxonomy" id="364589"/>
    <lineage>
        <taxon>Eukaryota</taxon>
        <taxon>Metazoa</taxon>
        <taxon>Chordata</taxon>
        <taxon>Craniata</taxon>
        <taxon>Vertebrata</taxon>
        <taxon>Euteleostomi</taxon>
        <taxon>Archelosauria</taxon>
        <taxon>Archosauria</taxon>
        <taxon>Dinosauria</taxon>
        <taxon>Saurischia</taxon>
        <taxon>Theropoda</taxon>
        <taxon>Coelurosauria</taxon>
        <taxon>Aves</taxon>
        <taxon>Neognathae</taxon>
        <taxon>Neoaves</taxon>
        <taxon>Telluraves</taxon>
        <taxon>Australaves</taxon>
        <taxon>Passeriformes</taxon>
        <taxon>Sylvioidea</taxon>
        <taxon>Zosteropidae</taxon>
        <taxon>Zosterops</taxon>
    </lineage>
</organism>
<proteinExistence type="predicted"/>
<dbReference type="EMBL" id="SWJQ01005886">
    <property type="protein sequence ID" value="TRZ05175.1"/>
    <property type="molecule type" value="Genomic_DNA"/>
</dbReference>
<dbReference type="Gene3D" id="1.10.1200.30">
    <property type="match status" value="1"/>
</dbReference>
<evidence type="ECO:0000313" key="2">
    <source>
        <dbReference type="EMBL" id="TRZ05175.1"/>
    </source>
</evidence>
<dbReference type="InterPro" id="IPR008916">
    <property type="entry name" value="Retrov_capsid_C"/>
</dbReference>
<dbReference type="Proteomes" id="UP000796761">
    <property type="component" value="Unassembled WGS sequence"/>
</dbReference>
<dbReference type="PANTHER" id="PTHR40389">
    <property type="entry name" value="ENDOGENOUS RETROVIRUS GROUP K MEMBER 24 GAG POLYPROTEIN-RELATED"/>
    <property type="match status" value="1"/>
</dbReference>
<keyword evidence="4" id="KW-1185">Reference proteome</keyword>
<dbReference type="Gene3D" id="1.10.375.10">
    <property type="entry name" value="Human Immunodeficiency Virus Type 1 Capsid Protein"/>
    <property type="match status" value="1"/>
</dbReference>
<dbReference type="InterPro" id="IPR008919">
    <property type="entry name" value="Retrov_capsid_N"/>
</dbReference>
<evidence type="ECO:0000313" key="3">
    <source>
        <dbReference type="EMBL" id="TRZ05890.1"/>
    </source>
</evidence>
<name>A0A8K1FX71_9PASS</name>
<feature type="domain" description="Retroviral nucleocapsid Gag protein p24 C-terminal" evidence="1">
    <location>
        <begin position="108"/>
        <end position="174"/>
    </location>
</feature>
<sequence length="376" mass="41960">MMQVLRLVDTDVLSPYNIQCLGKVLFQLVEYDIFESKWTQLAESAAAQNRMACQDDPRYGVRPDMLLGIGEFADVNMQIAYEPLVLEQYQKNDMAALVQTMEMSAPKQLFAMIVQGTGEPFLRFAERLTASVERQVDDSAARTLLVKTLAKNNGNAECRRIIEALLGDPSLLQMAEACVRMGTTGCKVAAMATTLWPTWKGQQGGKQTQANAQAGKKQGKKVKKGITPLFLCGRCARPNHMAYVCKAMIHMNGHPLSGSGNGQWGAKRKTKSRWREGSCSEATELPQVHWTVALIRDCPEMVFGADVAILSFAVWHLEWTLFQDAFVSLRDLVQELLDQDHLEPSTSSWDAPVFCIETKLWEMEVVIRPPKGRSSL</sequence>
<dbReference type="EMBL" id="SWJQ01003216">
    <property type="protein sequence ID" value="TRZ05890.1"/>
    <property type="molecule type" value="Genomic_DNA"/>
</dbReference>
<dbReference type="InterPro" id="IPR050195">
    <property type="entry name" value="Primate_lentivir_Gag_pol-like"/>
</dbReference>
<accession>A0A8K1FX71</accession>
<dbReference type="SUPFAM" id="SSF47353">
    <property type="entry name" value="Retrovirus capsid dimerization domain-like"/>
    <property type="match status" value="1"/>
</dbReference>
<protein>
    <recommendedName>
        <fullName evidence="1">Retroviral nucleocapsid Gag protein p24 C-terminal domain-containing protein</fullName>
    </recommendedName>
</protein>
<dbReference type="AlphaFoldDB" id="A0A8K1FX71"/>
<gene>
    <name evidence="3" type="ORF">HGM15179_021219</name>
    <name evidence="2" type="ORF">HGM15179_021932</name>
</gene>
<dbReference type="Pfam" id="PF00607">
    <property type="entry name" value="Gag_p24"/>
    <property type="match status" value="1"/>
</dbReference>
<reference evidence="3" key="1">
    <citation type="submission" date="2019-04" db="EMBL/GenBank/DDBJ databases">
        <title>Genome assembly of Zosterops borbonicus 15179.</title>
        <authorList>
            <person name="Leroy T."/>
            <person name="Anselmetti Y."/>
            <person name="Tilak M.-K."/>
            <person name="Nabholz B."/>
        </authorList>
    </citation>
    <scope>NUCLEOTIDE SEQUENCE</scope>
    <source>
        <strain evidence="3">HGM_15179</strain>
        <tissue evidence="3">Muscle</tissue>
    </source>
</reference>
<evidence type="ECO:0000313" key="4">
    <source>
        <dbReference type="Proteomes" id="UP000796761"/>
    </source>
</evidence>
<dbReference type="Gene3D" id="3.10.10.10">
    <property type="entry name" value="HIV Type 1 Reverse Transcriptase, subunit A, domain 1"/>
    <property type="match status" value="1"/>
</dbReference>
<comment type="caution">
    <text evidence="3">The sequence shown here is derived from an EMBL/GenBank/DDBJ whole genome shotgun (WGS) entry which is preliminary data.</text>
</comment>
<evidence type="ECO:0000259" key="1">
    <source>
        <dbReference type="Pfam" id="PF19317"/>
    </source>
</evidence>